<dbReference type="GO" id="GO:0000150">
    <property type="term" value="F:DNA strand exchange activity"/>
    <property type="evidence" value="ECO:0007669"/>
    <property type="project" value="InterPro"/>
</dbReference>
<evidence type="ECO:0000259" key="1">
    <source>
        <dbReference type="PROSITE" id="PS51737"/>
    </source>
</evidence>
<comment type="caution">
    <text evidence="2">The sequence shown here is derived from an EMBL/GenBank/DDBJ whole genome shotgun (WGS) entry which is preliminary data.</text>
</comment>
<dbReference type="Pfam" id="PF00239">
    <property type="entry name" value="Resolvase"/>
    <property type="match status" value="1"/>
</dbReference>
<dbReference type="Gene3D" id="3.40.50.1390">
    <property type="entry name" value="Resolvase, N-terminal catalytic domain"/>
    <property type="match status" value="1"/>
</dbReference>
<dbReference type="InterPro" id="IPR050639">
    <property type="entry name" value="SSR_resolvase"/>
</dbReference>
<dbReference type="SUPFAM" id="SSF53041">
    <property type="entry name" value="Resolvase-like"/>
    <property type="match status" value="1"/>
</dbReference>
<proteinExistence type="predicted"/>
<dbReference type="PANTHER" id="PTHR30461">
    <property type="entry name" value="DNA-INVERTASE FROM LAMBDOID PROPHAGE"/>
    <property type="match status" value="1"/>
</dbReference>
<dbReference type="AlphaFoldDB" id="A0A7X0D6M0"/>
<dbReference type="PANTHER" id="PTHR30461:SF23">
    <property type="entry name" value="DNA RECOMBINASE-RELATED"/>
    <property type="match status" value="1"/>
</dbReference>
<keyword evidence="3" id="KW-1185">Reference proteome</keyword>
<dbReference type="RefSeq" id="WP_184075591.1">
    <property type="nucleotide sequence ID" value="NZ_JACHDS010000001.1"/>
</dbReference>
<sequence length="521" mass="58882">MSVPRRRSLDRLITIAERFSRIPPEQVRAGAYGRVSSDPTQGETSVNGQSEVHIHMANRYGWDLPKSRIWIDNDASASRFGVAKGVERSDWEAARQAVLEERLDVILLTRTDRGTRTRELREFVDECRDHRVMLCIAGTLYDPGNVDHRMTLGISNQVAEAQVERTHQDSQRGKIIAANAGRPSGRPEWGFLRVYNSSGALEKVVPHPEQFPVGVEIITRMAAMEKYTDICADLNSRGTPTPSGKPGAKWGRTTLKQVARSPRWIGKRVIGVTDDPNRPYDQPVDQLEMVDAIWPSVIKEELWYQANRRLQMKRIGGRERRDTAEKLLSGIGKCHVCKAVLVGGAKRRYQCDGWPAGDPRGGGHTSILQSVGDEIVEAAVIARLADRRLRDYFEETDEEREQRRESVLELARVRRAMEELPGKVERDEVSVMLAASMERKLKQQIKKLEEAARPKGMHPLVDKIAVPDQRAVEKAWASLDMFQRREILVAIADTVELKPVGRSGRHSASYPERSFHIVWVT</sequence>
<organism evidence="2 3">
    <name type="scientific">Nocardiopsis mwathae</name>
    <dbReference type="NCBI Taxonomy" id="1472723"/>
    <lineage>
        <taxon>Bacteria</taxon>
        <taxon>Bacillati</taxon>
        <taxon>Actinomycetota</taxon>
        <taxon>Actinomycetes</taxon>
        <taxon>Streptosporangiales</taxon>
        <taxon>Nocardiopsidaceae</taxon>
        <taxon>Nocardiopsis</taxon>
    </lineage>
</organism>
<dbReference type="Proteomes" id="UP000546642">
    <property type="component" value="Unassembled WGS sequence"/>
</dbReference>
<dbReference type="InterPro" id="IPR011109">
    <property type="entry name" value="DNA_bind_recombinase_dom"/>
</dbReference>
<dbReference type="PROSITE" id="PS51737">
    <property type="entry name" value="RECOMBINASE_DNA_BIND"/>
    <property type="match status" value="1"/>
</dbReference>
<accession>A0A7X0D6M0</accession>
<reference evidence="2 3" key="1">
    <citation type="submission" date="2020-08" db="EMBL/GenBank/DDBJ databases">
        <title>Sequencing the genomes of 1000 actinobacteria strains.</title>
        <authorList>
            <person name="Klenk H.-P."/>
        </authorList>
    </citation>
    <scope>NUCLEOTIDE SEQUENCE [LARGE SCALE GENOMIC DNA]</scope>
    <source>
        <strain evidence="2 3">DSM 46659</strain>
    </source>
</reference>
<dbReference type="Gene3D" id="3.90.1750.20">
    <property type="entry name" value="Putative Large Serine Recombinase, Chain B, Domain 2"/>
    <property type="match status" value="1"/>
</dbReference>
<protein>
    <submittedName>
        <fullName evidence="2">DNA invertase Pin-like site-specific DNA recombinase</fullName>
    </submittedName>
</protein>
<dbReference type="Pfam" id="PF07508">
    <property type="entry name" value="Recombinase"/>
    <property type="match status" value="1"/>
</dbReference>
<evidence type="ECO:0000313" key="2">
    <source>
        <dbReference type="EMBL" id="MBB6172264.1"/>
    </source>
</evidence>
<dbReference type="InterPro" id="IPR006119">
    <property type="entry name" value="Resolv_N"/>
</dbReference>
<evidence type="ECO:0000313" key="3">
    <source>
        <dbReference type="Proteomes" id="UP000546642"/>
    </source>
</evidence>
<gene>
    <name evidence="2" type="ORF">HNR23_002324</name>
</gene>
<dbReference type="SMART" id="SM00857">
    <property type="entry name" value="Resolvase"/>
    <property type="match status" value="1"/>
</dbReference>
<dbReference type="InterPro" id="IPR038109">
    <property type="entry name" value="DNA_bind_recomb_sf"/>
</dbReference>
<feature type="domain" description="Recombinase" evidence="1">
    <location>
        <begin position="188"/>
        <end position="316"/>
    </location>
</feature>
<dbReference type="EMBL" id="JACHDS010000001">
    <property type="protein sequence ID" value="MBB6172264.1"/>
    <property type="molecule type" value="Genomic_DNA"/>
</dbReference>
<name>A0A7X0D6M0_9ACTN</name>
<dbReference type="GO" id="GO:0003677">
    <property type="term" value="F:DNA binding"/>
    <property type="evidence" value="ECO:0007669"/>
    <property type="project" value="InterPro"/>
</dbReference>
<dbReference type="InterPro" id="IPR036162">
    <property type="entry name" value="Resolvase-like_N_sf"/>
</dbReference>